<accession>A0A8J5QN93</accession>
<gene>
    <name evidence="4" type="ORF">J8A68_001854</name>
</gene>
<dbReference type="Pfam" id="PF01812">
    <property type="entry name" value="5-FTHF_cyc-lig"/>
    <property type="match status" value="1"/>
</dbReference>
<reference evidence="4 5" key="1">
    <citation type="journal article" date="2021" name="DNA Res.">
        <title>Genome analysis of Candida subhashii reveals its hybrid nature and dual mitochondrial genome conformations.</title>
        <authorList>
            <person name="Mixao V."/>
            <person name="Hegedusova E."/>
            <person name="Saus E."/>
            <person name="Pryszcz L.P."/>
            <person name="Cillingova A."/>
            <person name="Nosek J."/>
            <person name="Gabaldon T."/>
        </authorList>
    </citation>
    <scope>NUCLEOTIDE SEQUENCE [LARGE SCALE GENOMIC DNA]</scope>
    <source>
        <strain evidence="4 5">CBS 10753</strain>
    </source>
</reference>
<dbReference type="OrthoDB" id="2015992at2759"/>
<sequence>MTSVSLKEAKNQLRKQIKRTLKGISRESLIIQSHDIHQKLLQLDRFQQCKKIAIFMNMPDSEVKTMDIIKSCYQHGKDVYLPRCNPFEVEGRKKNFLSMLQVPTFNDVLNLQPQGKYQLLEPISGIDAIEQGDLDVIIMPGVAFTKTKKRIGHGAGFYDEFLNYYFKKFQRKPYLIGIALQEQLVDDIPTEEHDFPLDKLIVANHDVY</sequence>
<comment type="cofactor">
    <cofactor evidence="3">
        <name>Mg(2+)</name>
        <dbReference type="ChEBI" id="CHEBI:18420"/>
    </cofactor>
</comment>
<dbReference type="GO" id="GO:0030272">
    <property type="term" value="F:5-formyltetrahydrofolate cyclo-ligase activity"/>
    <property type="evidence" value="ECO:0007669"/>
    <property type="project" value="UniProtKB-EC"/>
</dbReference>
<dbReference type="EMBL" id="JAGSYN010000069">
    <property type="protein sequence ID" value="KAG7664629.1"/>
    <property type="molecule type" value="Genomic_DNA"/>
</dbReference>
<dbReference type="GO" id="GO:0005524">
    <property type="term" value="F:ATP binding"/>
    <property type="evidence" value="ECO:0007669"/>
    <property type="project" value="UniProtKB-KW"/>
</dbReference>
<keyword evidence="3" id="KW-0460">Magnesium</keyword>
<dbReference type="GO" id="GO:0009396">
    <property type="term" value="P:folic acid-containing compound biosynthetic process"/>
    <property type="evidence" value="ECO:0007669"/>
    <property type="project" value="TreeGrafter"/>
</dbReference>
<comment type="caution">
    <text evidence="4">The sequence shown here is derived from an EMBL/GenBank/DDBJ whole genome shotgun (WGS) entry which is preliminary data.</text>
</comment>
<dbReference type="PANTHER" id="PTHR23407">
    <property type="entry name" value="ATPASE INHIBITOR/5-FORMYLTETRAHYDROFOLATE CYCLO-LIGASE"/>
    <property type="match status" value="1"/>
</dbReference>
<protein>
    <recommendedName>
        <fullName evidence="2 3">5-formyltetrahydrofolate cyclo-ligase</fullName>
        <ecNumber evidence="2 3">6.3.3.2</ecNumber>
    </recommendedName>
</protein>
<name>A0A8J5QN93_9ASCO</name>
<dbReference type="Proteomes" id="UP000694255">
    <property type="component" value="Unassembled WGS sequence"/>
</dbReference>
<comment type="catalytic activity">
    <reaction evidence="1 3">
        <text>(6S)-5-formyl-5,6,7,8-tetrahydrofolate + ATP = (6R)-5,10-methenyltetrahydrofolate + ADP + phosphate</text>
        <dbReference type="Rhea" id="RHEA:10488"/>
        <dbReference type="ChEBI" id="CHEBI:30616"/>
        <dbReference type="ChEBI" id="CHEBI:43474"/>
        <dbReference type="ChEBI" id="CHEBI:57455"/>
        <dbReference type="ChEBI" id="CHEBI:57457"/>
        <dbReference type="ChEBI" id="CHEBI:456216"/>
        <dbReference type="EC" id="6.3.3.2"/>
    </reaction>
</comment>
<dbReference type="EC" id="6.3.3.2" evidence="2 3"/>
<keyword evidence="3" id="KW-0547">Nucleotide-binding</keyword>
<evidence type="ECO:0000256" key="2">
    <source>
        <dbReference type="ARBA" id="ARBA00038966"/>
    </source>
</evidence>
<comment type="similarity">
    <text evidence="3">Belongs to the 5-formyltetrahydrofolate cyclo-ligase family.</text>
</comment>
<dbReference type="PANTHER" id="PTHR23407:SF1">
    <property type="entry name" value="5-FORMYLTETRAHYDROFOLATE CYCLO-LIGASE"/>
    <property type="match status" value="1"/>
</dbReference>
<keyword evidence="3" id="KW-0067">ATP-binding</keyword>
<dbReference type="GO" id="GO:0035999">
    <property type="term" value="P:tetrahydrofolate interconversion"/>
    <property type="evidence" value="ECO:0007669"/>
    <property type="project" value="TreeGrafter"/>
</dbReference>
<keyword evidence="5" id="KW-1185">Reference proteome</keyword>
<organism evidence="4 5">
    <name type="scientific">[Candida] subhashii</name>
    <dbReference type="NCBI Taxonomy" id="561895"/>
    <lineage>
        <taxon>Eukaryota</taxon>
        <taxon>Fungi</taxon>
        <taxon>Dikarya</taxon>
        <taxon>Ascomycota</taxon>
        <taxon>Saccharomycotina</taxon>
        <taxon>Pichiomycetes</taxon>
        <taxon>Debaryomycetaceae</taxon>
        <taxon>Spathaspora</taxon>
    </lineage>
</organism>
<dbReference type="NCBIfam" id="TIGR02727">
    <property type="entry name" value="MTHFS_bact"/>
    <property type="match status" value="1"/>
</dbReference>
<dbReference type="GeneID" id="73468655"/>
<dbReference type="GO" id="GO:0005739">
    <property type="term" value="C:mitochondrion"/>
    <property type="evidence" value="ECO:0007669"/>
    <property type="project" value="TreeGrafter"/>
</dbReference>
<evidence type="ECO:0000256" key="1">
    <source>
        <dbReference type="ARBA" id="ARBA00036539"/>
    </source>
</evidence>
<dbReference type="GO" id="GO:0046872">
    <property type="term" value="F:metal ion binding"/>
    <property type="evidence" value="ECO:0007669"/>
    <property type="project" value="UniProtKB-KW"/>
</dbReference>
<evidence type="ECO:0000256" key="3">
    <source>
        <dbReference type="RuleBase" id="RU361279"/>
    </source>
</evidence>
<dbReference type="PIRSF" id="PIRSF006806">
    <property type="entry name" value="FTHF_cligase"/>
    <property type="match status" value="1"/>
</dbReference>
<proteinExistence type="inferred from homology"/>
<evidence type="ECO:0000313" key="4">
    <source>
        <dbReference type="EMBL" id="KAG7664629.1"/>
    </source>
</evidence>
<dbReference type="RefSeq" id="XP_049264861.1">
    <property type="nucleotide sequence ID" value="XM_049405542.1"/>
</dbReference>
<dbReference type="InterPro" id="IPR002698">
    <property type="entry name" value="FTHF_cligase"/>
</dbReference>
<keyword evidence="3" id="KW-0479">Metal-binding</keyword>
<dbReference type="AlphaFoldDB" id="A0A8J5QN93"/>
<evidence type="ECO:0000313" key="5">
    <source>
        <dbReference type="Proteomes" id="UP000694255"/>
    </source>
</evidence>